<name>A0AAV2D857_9ROSI</name>
<dbReference type="EMBL" id="OZ034815">
    <property type="protein sequence ID" value="CAL1369707.1"/>
    <property type="molecule type" value="Genomic_DNA"/>
</dbReference>
<feature type="region of interest" description="Disordered" evidence="1">
    <location>
        <begin position="290"/>
        <end position="319"/>
    </location>
</feature>
<gene>
    <name evidence="2" type="ORF">LTRI10_LOCUS12176</name>
</gene>
<feature type="compositionally biased region" description="Basic residues" evidence="1">
    <location>
        <begin position="145"/>
        <end position="156"/>
    </location>
</feature>
<accession>A0AAV2D857</accession>
<evidence type="ECO:0000313" key="2">
    <source>
        <dbReference type="EMBL" id="CAL1369707.1"/>
    </source>
</evidence>
<protein>
    <submittedName>
        <fullName evidence="2">Uncharacterized protein</fullName>
    </submittedName>
</protein>
<reference evidence="2 3" key="1">
    <citation type="submission" date="2024-04" db="EMBL/GenBank/DDBJ databases">
        <authorList>
            <person name="Fracassetti M."/>
        </authorList>
    </citation>
    <scope>NUCLEOTIDE SEQUENCE [LARGE SCALE GENOMIC DNA]</scope>
</reference>
<evidence type="ECO:0000256" key="1">
    <source>
        <dbReference type="SAM" id="MobiDB-lite"/>
    </source>
</evidence>
<proteinExistence type="predicted"/>
<evidence type="ECO:0000313" key="3">
    <source>
        <dbReference type="Proteomes" id="UP001497516"/>
    </source>
</evidence>
<keyword evidence="3" id="KW-1185">Reference proteome</keyword>
<sequence length="379" mass="41581">MGSSSRPFTKTEPTVRQGRSPLQFPVAKGPRIHLRQHGRNTQLAAKYVAPDSRPGGSGQPKKEKKRGSRPTIAKPMLLDVSHGDRLKASPQPAWRESRTLASPTLSQAQEHSRRRRLILEQDSEDEFVVQPVPVKPPKSLSKSGSRAKKMGKHKSKAQGDGAPRGVDRAARQPVETARGDRNTTAGPPRRGRRLTKKVPATAEAQKELGNPCDAEMGVAPMEEGTSLDPNADVPIPGNMESEEDFSDADYHSFEIKRRELGVHPETEESQAGHVQKVVQAFESGVAVPMSPTKTWVRRPRAMEKPPQQQETSEKEDGQLGLNVYGSNLSSNTIGGLKRSLDNIGGVNADSPTPKKQFVEEIDDMEKVEEASLKWPQSNK</sequence>
<feature type="region of interest" description="Disordered" evidence="1">
    <location>
        <begin position="1"/>
        <end position="245"/>
    </location>
</feature>
<feature type="compositionally biased region" description="Polar residues" evidence="1">
    <location>
        <begin position="1"/>
        <end position="14"/>
    </location>
</feature>
<dbReference type="Proteomes" id="UP001497516">
    <property type="component" value="Chromosome 2"/>
</dbReference>
<feature type="compositionally biased region" description="Low complexity" evidence="1">
    <location>
        <begin position="128"/>
        <end position="144"/>
    </location>
</feature>
<feature type="compositionally biased region" description="Polar residues" evidence="1">
    <location>
        <begin position="99"/>
        <end position="109"/>
    </location>
</feature>
<dbReference type="AlphaFoldDB" id="A0AAV2D857"/>
<organism evidence="2 3">
    <name type="scientific">Linum trigynum</name>
    <dbReference type="NCBI Taxonomy" id="586398"/>
    <lineage>
        <taxon>Eukaryota</taxon>
        <taxon>Viridiplantae</taxon>
        <taxon>Streptophyta</taxon>
        <taxon>Embryophyta</taxon>
        <taxon>Tracheophyta</taxon>
        <taxon>Spermatophyta</taxon>
        <taxon>Magnoliopsida</taxon>
        <taxon>eudicotyledons</taxon>
        <taxon>Gunneridae</taxon>
        <taxon>Pentapetalae</taxon>
        <taxon>rosids</taxon>
        <taxon>fabids</taxon>
        <taxon>Malpighiales</taxon>
        <taxon>Linaceae</taxon>
        <taxon>Linum</taxon>
    </lineage>
</organism>